<dbReference type="PANTHER" id="PTHR15319">
    <property type="entry name" value="TATA BOX-BINDING PROTEIN ASSOCIATED FACTOR RNA POLYMERASE I SUBUNIT C"/>
    <property type="match status" value="1"/>
</dbReference>
<dbReference type="Pfam" id="PF20641">
    <property type="entry name" value="TAF1C_beta-prop"/>
    <property type="match status" value="1"/>
</dbReference>
<dbReference type="GO" id="GO:0001650">
    <property type="term" value="C:fibrillar center"/>
    <property type="evidence" value="ECO:0007669"/>
    <property type="project" value="TreeGrafter"/>
</dbReference>
<evidence type="ECO:0000313" key="2">
    <source>
        <dbReference type="Proteomes" id="UP000085678"/>
    </source>
</evidence>
<dbReference type="GeneID" id="106168165"/>
<dbReference type="GO" id="GO:0001164">
    <property type="term" value="F:RNA polymerase I core promoter sequence-specific DNA binding"/>
    <property type="evidence" value="ECO:0007669"/>
    <property type="project" value="TreeGrafter"/>
</dbReference>
<dbReference type="InterPro" id="IPR038801">
    <property type="entry name" value="TAF1C"/>
</dbReference>
<name>A0A2R2MM04_LINAN</name>
<feature type="non-terminal residue" evidence="3">
    <location>
        <position position="402"/>
    </location>
</feature>
<dbReference type="KEGG" id="lak:106168165"/>
<organism evidence="2 3">
    <name type="scientific">Lingula anatina</name>
    <name type="common">Brachiopod</name>
    <name type="synonym">Lingula unguis</name>
    <dbReference type="NCBI Taxonomy" id="7574"/>
    <lineage>
        <taxon>Eukaryota</taxon>
        <taxon>Metazoa</taxon>
        <taxon>Spiralia</taxon>
        <taxon>Lophotrochozoa</taxon>
        <taxon>Brachiopoda</taxon>
        <taxon>Linguliformea</taxon>
        <taxon>Lingulata</taxon>
        <taxon>Lingulida</taxon>
        <taxon>Linguloidea</taxon>
        <taxon>Lingulidae</taxon>
        <taxon>Lingula</taxon>
    </lineage>
</organism>
<dbReference type="STRING" id="7574.A0A2R2MM04"/>
<sequence>MGDLHNKRKQLAELYYRIKSHQGNVKHSETRWTDLKNSLKRLQCIKESEEESSSDIDLLEAFMLVPKSLRQLISDVKQCKAYTQLPVVNSAYTGGCLAFCTQGERNLGTLIYLSGQRLENIVFDQVSVENSGIKRTCQSSHVQVSGVVREIASYNFQCAVRTENEVQIFSADNNYGVWERKHGLKLTDDPSSIALSPFIKGDVLVANRLGTVRLWTCGHQPKVVCEEVGTRFSCNESWRQCHFGAHPRLGVLADRSGVGMFDMSFRVQNCQDVNDLFVLPSKHLSVKERVMATKQHPESHFYHVVATDYSLILVDERFYNVPVLQWNHSLLTPPQYMDIVASVDLHGTKEDILLLSSQESCETNCFQFSVCHDTHTQDCHTPQATCPMWRSSKISDFTCFPN</sequence>
<gene>
    <name evidence="3" type="primary">LOC106168165</name>
</gene>
<evidence type="ECO:0000259" key="1">
    <source>
        <dbReference type="Pfam" id="PF20641"/>
    </source>
</evidence>
<reference evidence="3" key="1">
    <citation type="submission" date="2025-08" db="UniProtKB">
        <authorList>
            <consortium name="RefSeq"/>
        </authorList>
    </citation>
    <scope>IDENTIFICATION</scope>
    <source>
        <tissue evidence="3">Gonads</tissue>
    </source>
</reference>
<proteinExistence type="predicted"/>
<keyword evidence="2" id="KW-1185">Reference proteome</keyword>
<dbReference type="Proteomes" id="UP000085678">
    <property type="component" value="Unplaced"/>
</dbReference>
<dbReference type="InterPro" id="IPR049087">
    <property type="entry name" value="TAF1C_beta-prop"/>
</dbReference>
<protein>
    <submittedName>
        <fullName evidence="3">TATA box-binding protein-associated factor, RNA polymerase I, subunit C-like</fullName>
    </submittedName>
</protein>
<accession>A0A2R2MM04</accession>
<dbReference type="InParanoid" id="A0A2R2MM04"/>
<dbReference type="PANTHER" id="PTHR15319:SF1">
    <property type="entry name" value="TATA BOX-BINDING PROTEIN-ASSOCIATED FACTOR RNA POLYMERASE I SUBUNIT C"/>
    <property type="match status" value="1"/>
</dbReference>
<dbReference type="AlphaFoldDB" id="A0A2R2MM04"/>
<evidence type="ECO:0000313" key="3">
    <source>
        <dbReference type="RefSeq" id="XP_023931229.1"/>
    </source>
</evidence>
<dbReference type="OrthoDB" id="2382881at2759"/>
<dbReference type="RefSeq" id="XP_023931229.1">
    <property type="nucleotide sequence ID" value="XM_024075461.1"/>
</dbReference>
<feature type="domain" description="TAF1C beta-propeller" evidence="1">
    <location>
        <begin position="181"/>
        <end position="270"/>
    </location>
</feature>